<dbReference type="EMBL" id="JANEYF010001891">
    <property type="protein sequence ID" value="KAJ8955062.1"/>
    <property type="molecule type" value="Genomic_DNA"/>
</dbReference>
<keyword evidence="3" id="KW-1185">Reference proteome</keyword>
<accession>A0AAV8YTF8</accession>
<evidence type="ECO:0000256" key="1">
    <source>
        <dbReference type="SAM" id="MobiDB-lite"/>
    </source>
</evidence>
<dbReference type="AlphaFoldDB" id="A0AAV8YTF8"/>
<feature type="region of interest" description="Disordered" evidence="1">
    <location>
        <begin position="852"/>
        <end position="872"/>
    </location>
</feature>
<proteinExistence type="predicted"/>
<sequence>MKKVVCQTSKGENQREKFSMPQNEDNVFKLPLPPPKRPPTRPKRTVCNNQDSGKNLQIQFTNKHAEFGQMQENSFVVSKSDFSDDSLEFLEKEESDKFNMTDKDDIISIIASTIEGDNNEEISDRSQVESDSICAVNLEPLRKNSMESIGNLSYAEKRIQNWVQNVPDPDPPLLIQEKAKPLQLTHNHIIKMPPTSSKGNPRIFFKDIPVQFSGLCYFHYFNGNCARPKHCNLMHTIMKDKYTHRFQKSSPEDLSKAYDFSLAFEKLFKEIYSCFLVAFGILKMQKKLVSSIEDIFRIGSIDTTEALEFIVKGLETSGLSFLESIEMISFNVGFLQFPELGDILLDLITRKHNISENWDVIKRIAKARGHVSPTIVTRMLTRVTAVYPLNKHLCLEIYNVIIENKMTDLSQINEEFLAPFRTLAGFRDLTDTTEKPTVSVPSSRSLVHPPVIPSTKEQLAAHIDNNLIKEREWYEREVEGRTIRMTTIPIRPPEPGVGNYVSSYNYKSRNVTNNYDNPNHSSDSDDRYFMPKPMQHTFAQADHGLHSSGFSSPFMGNHVFSGPESTVSNIGVEHSTFSPCSSLHFEPPPLVSKYVPETVRKNDARPIFGNFRCRSDFKLDRSLHNLLPDTIEHVSINERDIAKLDGVIKSKNGSEFCKLLERYRSPATIQNFITMMIAHLKSCNAMYEVLLGLVDSIESIKPDYDKDRHIKAVVEVVVMNLLFELERKGLWFKARKLLEKFCDWDSLISSQKDTQGSTYDAHCLFNPMLISLMNEQQISLLKQFYPDIDIYYKVMDKNVLRAYTILLADQLGQEELYRLYELCCERQIYTYFKIVGESSPLPEDTAEVLPQHKGNQRQDEGNSQGQFQYNNN</sequence>
<feature type="region of interest" description="Disordered" evidence="1">
    <location>
        <begin position="1"/>
        <end position="50"/>
    </location>
</feature>
<feature type="compositionally biased region" description="Polar residues" evidence="1">
    <location>
        <begin position="1"/>
        <end position="11"/>
    </location>
</feature>
<protein>
    <recommendedName>
        <fullName evidence="4">C3H1-type domain-containing protein</fullName>
    </recommendedName>
</protein>
<dbReference type="Proteomes" id="UP001162156">
    <property type="component" value="Unassembled WGS sequence"/>
</dbReference>
<evidence type="ECO:0000313" key="3">
    <source>
        <dbReference type="Proteomes" id="UP001162156"/>
    </source>
</evidence>
<feature type="compositionally biased region" description="Polar residues" evidence="1">
    <location>
        <begin position="861"/>
        <end position="872"/>
    </location>
</feature>
<evidence type="ECO:0008006" key="4">
    <source>
        <dbReference type="Google" id="ProtNLM"/>
    </source>
</evidence>
<name>A0AAV8YTF8_9CUCU</name>
<organism evidence="2 3">
    <name type="scientific">Rhamnusium bicolor</name>
    <dbReference type="NCBI Taxonomy" id="1586634"/>
    <lineage>
        <taxon>Eukaryota</taxon>
        <taxon>Metazoa</taxon>
        <taxon>Ecdysozoa</taxon>
        <taxon>Arthropoda</taxon>
        <taxon>Hexapoda</taxon>
        <taxon>Insecta</taxon>
        <taxon>Pterygota</taxon>
        <taxon>Neoptera</taxon>
        <taxon>Endopterygota</taxon>
        <taxon>Coleoptera</taxon>
        <taxon>Polyphaga</taxon>
        <taxon>Cucujiformia</taxon>
        <taxon>Chrysomeloidea</taxon>
        <taxon>Cerambycidae</taxon>
        <taxon>Lepturinae</taxon>
        <taxon>Rhagiini</taxon>
        <taxon>Rhamnusium</taxon>
    </lineage>
</organism>
<evidence type="ECO:0000313" key="2">
    <source>
        <dbReference type="EMBL" id="KAJ8955062.1"/>
    </source>
</evidence>
<comment type="caution">
    <text evidence="2">The sequence shown here is derived from an EMBL/GenBank/DDBJ whole genome shotgun (WGS) entry which is preliminary data.</text>
</comment>
<gene>
    <name evidence="2" type="ORF">NQ314_006942</name>
</gene>
<reference evidence="2" key="1">
    <citation type="journal article" date="2023" name="Insect Mol. Biol.">
        <title>Genome sequencing provides insights into the evolution of gene families encoding plant cell wall-degrading enzymes in longhorned beetles.</title>
        <authorList>
            <person name="Shin N.R."/>
            <person name="Okamura Y."/>
            <person name="Kirsch R."/>
            <person name="Pauchet Y."/>
        </authorList>
    </citation>
    <scope>NUCLEOTIDE SEQUENCE</scope>
    <source>
        <strain evidence="2">RBIC_L_NR</strain>
    </source>
</reference>